<comment type="caution">
    <text evidence="1">The sequence shown here is derived from an EMBL/GenBank/DDBJ whole genome shotgun (WGS) entry which is preliminary data.</text>
</comment>
<gene>
    <name evidence="1" type="ORF">BpHYR1_020992</name>
</gene>
<dbReference type="Proteomes" id="UP000276133">
    <property type="component" value="Unassembled WGS sequence"/>
</dbReference>
<accession>A0A3M7T1L7</accession>
<evidence type="ECO:0000313" key="2">
    <source>
        <dbReference type="Proteomes" id="UP000276133"/>
    </source>
</evidence>
<sequence length="77" mass="8772">MTTYDIAPGANSLGMVLYNLWIHIAQAMSVKHVYINRTFLYPRPVSRLTTSAFARISLILNFEKIGKDLVHSYSKLN</sequence>
<keyword evidence="2" id="KW-1185">Reference proteome</keyword>
<reference evidence="1 2" key="1">
    <citation type="journal article" date="2018" name="Sci. Rep.">
        <title>Genomic signatures of local adaptation to the degree of environmental predictability in rotifers.</title>
        <authorList>
            <person name="Franch-Gras L."/>
            <person name="Hahn C."/>
            <person name="Garcia-Roger E.M."/>
            <person name="Carmona M.J."/>
            <person name="Serra M."/>
            <person name="Gomez A."/>
        </authorList>
    </citation>
    <scope>NUCLEOTIDE SEQUENCE [LARGE SCALE GENOMIC DNA]</scope>
    <source>
        <strain evidence="1">HYR1</strain>
    </source>
</reference>
<organism evidence="1 2">
    <name type="scientific">Brachionus plicatilis</name>
    <name type="common">Marine rotifer</name>
    <name type="synonym">Brachionus muelleri</name>
    <dbReference type="NCBI Taxonomy" id="10195"/>
    <lineage>
        <taxon>Eukaryota</taxon>
        <taxon>Metazoa</taxon>
        <taxon>Spiralia</taxon>
        <taxon>Gnathifera</taxon>
        <taxon>Rotifera</taxon>
        <taxon>Eurotatoria</taxon>
        <taxon>Monogononta</taxon>
        <taxon>Pseudotrocha</taxon>
        <taxon>Ploima</taxon>
        <taxon>Brachionidae</taxon>
        <taxon>Brachionus</taxon>
    </lineage>
</organism>
<proteinExistence type="predicted"/>
<protein>
    <submittedName>
        <fullName evidence="1">Uncharacterized protein</fullName>
    </submittedName>
</protein>
<evidence type="ECO:0000313" key="1">
    <source>
        <dbReference type="EMBL" id="RNA41882.1"/>
    </source>
</evidence>
<dbReference type="EMBL" id="REGN01000440">
    <property type="protein sequence ID" value="RNA41882.1"/>
    <property type="molecule type" value="Genomic_DNA"/>
</dbReference>
<dbReference type="AlphaFoldDB" id="A0A3M7T1L7"/>
<name>A0A3M7T1L7_BRAPC</name>